<dbReference type="Gene3D" id="3.40.50.300">
    <property type="entry name" value="P-loop containing nucleotide triphosphate hydrolases"/>
    <property type="match status" value="1"/>
</dbReference>
<dbReference type="EMBL" id="CP003333">
    <property type="protein sequence ID" value="AFL67760.1"/>
    <property type="molecule type" value="Genomic_DNA"/>
</dbReference>
<evidence type="ECO:0000259" key="6">
    <source>
        <dbReference type="Pfam" id="PF00350"/>
    </source>
</evidence>
<dbReference type="CDD" id="cd09912">
    <property type="entry name" value="DLP_2"/>
    <property type="match status" value="1"/>
</dbReference>
<dbReference type="GO" id="GO:0005525">
    <property type="term" value="F:GTP binding"/>
    <property type="evidence" value="ECO:0007669"/>
    <property type="project" value="UniProtKB-KW"/>
</dbReference>
<keyword evidence="8" id="KW-1185">Reference proteome</keyword>
<evidence type="ECO:0000313" key="7">
    <source>
        <dbReference type="EMBL" id="AFL67760.1"/>
    </source>
</evidence>
<keyword evidence="5" id="KW-0472">Membrane</keyword>
<gene>
    <name evidence="7" type="ordered locus">Sulba_0442</name>
</gene>
<evidence type="ECO:0000256" key="4">
    <source>
        <dbReference type="ARBA" id="ARBA00023134"/>
    </source>
</evidence>
<dbReference type="RefSeq" id="WP_014768640.1">
    <property type="nucleotide sequence ID" value="NC_018002.1"/>
</dbReference>
<dbReference type="InterPro" id="IPR045063">
    <property type="entry name" value="Dynamin_N"/>
</dbReference>
<protein>
    <submittedName>
        <fullName evidence="7">Dynamin family protein</fullName>
    </submittedName>
</protein>
<proteinExistence type="predicted"/>
<accession>I3XUY6</accession>
<evidence type="ECO:0000256" key="3">
    <source>
        <dbReference type="ARBA" id="ARBA00022801"/>
    </source>
</evidence>
<dbReference type="PATRIC" id="fig|760154.4.peg.440"/>
<dbReference type="GO" id="GO:0008053">
    <property type="term" value="P:mitochondrial fusion"/>
    <property type="evidence" value="ECO:0007669"/>
    <property type="project" value="TreeGrafter"/>
</dbReference>
<dbReference type="GO" id="GO:0016020">
    <property type="term" value="C:membrane"/>
    <property type="evidence" value="ECO:0007669"/>
    <property type="project" value="UniProtKB-SubCell"/>
</dbReference>
<reference evidence="7 8" key="1">
    <citation type="submission" date="2012-06" db="EMBL/GenBank/DDBJ databases">
        <title>Complete sequence of Sulfurospirillum barnesii SES-3.</title>
        <authorList>
            <consortium name="US DOE Joint Genome Institute"/>
            <person name="Lucas S."/>
            <person name="Han J."/>
            <person name="Lapidus A."/>
            <person name="Cheng J.-F."/>
            <person name="Goodwin L."/>
            <person name="Pitluck S."/>
            <person name="Peters L."/>
            <person name="Ovchinnikova G."/>
            <person name="Lu M."/>
            <person name="Detter J.C."/>
            <person name="Han C."/>
            <person name="Tapia R."/>
            <person name="Land M."/>
            <person name="Hauser L."/>
            <person name="Kyrpides N."/>
            <person name="Ivanova N."/>
            <person name="Pagani I."/>
            <person name="Stolz J."/>
            <person name="Arkin A."/>
            <person name="Dehal P."/>
            <person name="Oremland R."/>
            <person name="Saltikov C."/>
            <person name="Basu P."/>
            <person name="Hollibaugh J."/>
            <person name="Newman D."/>
            <person name="Stolyar S."/>
            <person name="Hazen T."/>
            <person name="Woyke T."/>
        </authorList>
    </citation>
    <scope>NUCLEOTIDE SEQUENCE [LARGE SCALE GENOMIC DNA]</scope>
    <source>
        <strain evidence="8">ATCC 700032 / DSM 10660 / SES-3</strain>
    </source>
</reference>
<dbReference type="AlphaFoldDB" id="I3XUY6"/>
<evidence type="ECO:0000313" key="8">
    <source>
        <dbReference type="Proteomes" id="UP000006176"/>
    </source>
</evidence>
<dbReference type="InterPro" id="IPR027417">
    <property type="entry name" value="P-loop_NTPase"/>
</dbReference>
<keyword evidence="2" id="KW-0547">Nucleotide-binding</keyword>
<dbReference type="PANTHER" id="PTHR10465:SF0">
    <property type="entry name" value="SARCALUMENIN"/>
    <property type="match status" value="1"/>
</dbReference>
<dbReference type="KEGG" id="sba:Sulba_0442"/>
<sequence length="790" mass="89731">MHIINDFFLLVWSERLDKNVVFDEKNRAKLDQTLSTAFDNFCDSAAILCIISPHNFANMASLEEPKSLLKTLFETSSFTKEIVQHAQIQLLLYLINLGNLRVNQAIIKRLEYLKKEGIISYDVERSISGVLSLIEEKKIEIASLHVKRSSTQENYYKTALHSLSTAIENIAQALEIPRLKERLNLIPERLANQRFSIGITGVMNAGKSTMLNALLGEELLGTSVVPETANLTVIKYAKEPYAVVNFWNAKEWGNIEKGSQTLKSLEAFVKESKAHFGEKFNTLVSEKGVSERISVNDLALYTSAKHSDKKCNLVKSVELYTDLKFVQEGVQIVDTPGLDDPVIQREEITLEYLSECDLMIHLMNAAQAATQKDVDFIIDALLYRNVARLLVVITRIDAIKEKELQEVIAYTKRSIEARLREQNKGAKLDEIIAKIVFIPIAGKLALMHKLGREQEALALGYDMQKTGLPLVEAYLEEVLFGSNSQKANLIIASNQKEIESIIEESLRSFEQEFQLLNLSNEEIEQAYAKHQDDKKAMMHFLEQIKSSVAQSKEEMRNYFTTLQTFASNRLSTLQNVLKRRISDDVSYEMSKHKKLPKEERVASIIETAMKDGMVDLVRDYRYEFQKKMQSALEYMDAKYGEFKSDAGERTFDAKAFCEEHLSSVLLFKNSSVVIAGVNDAIKKQGKNDLSALNMSLDALFNEEFSGMKAMIHEKLRTINETLLESFSILIQAPASAIEERFLGEEALLENAMRQMKDATQNREARMLEIKEKERVLGIVLDDLHVLKESK</sequence>
<keyword evidence="3" id="KW-0378">Hydrolase</keyword>
<evidence type="ECO:0000256" key="5">
    <source>
        <dbReference type="ARBA" id="ARBA00023136"/>
    </source>
</evidence>
<dbReference type="Pfam" id="PF00350">
    <property type="entry name" value="Dynamin_N"/>
    <property type="match status" value="1"/>
</dbReference>
<dbReference type="STRING" id="760154.Sulba_0442"/>
<dbReference type="HOGENOM" id="CLU_019605_0_0_7"/>
<keyword evidence="4" id="KW-0342">GTP-binding</keyword>
<dbReference type="PANTHER" id="PTHR10465">
    <property type="entry name" value="TRANSMEMBRANE GTPASE FZO1"/>
    <property type="match status" value="1"/>
</dbReference>
<dbReference type="InterPro" id="IPR027094">
    <property type="entry name" value="Mitofusin_fam"/>
</dbReference>
<evidence type="ECO:0000256" key="2">
    <source>
        <dbReference type="ARBA" id="ARBA00022741"/>
    </source>
</evidence>
<dbReference type="eggNOG" id="COG0699">
    <property type="taxonomic scope" value="Bacteria"/>
</dbReference>
<dbReference type="OrthoDB" id="1100581at2"/>
<dbReference type="Proteomes" id="UP000006176">
    <property type="component" value="Chromosome"/>
</dbReference>
<evidence type="ECO:0000256" key="1">
    <source>
        <dbReference type="ARBA" id="ARBA00004370"/>
    </source>
</evidence>
<organism evidence="7 8">
    <name type="scientific">Sulfurospirillum barnesii (strain ATCC 700032 / DSM 10660 / SES-3)</name>
    <dbReference type="NCBI Taxonomy" id="760154"/>
    <lineage>
        <taxon>Bacteria</taxon>
        <taxon>Pseudomonadati</taxon>
        <taxon>Campylobacterota</taxon>
        <taxon>Epsilonproteobacteria</taxon>
        <taxon>Campylobacterales</taxon>
        <taxon>Sulfurospirillaceae</taxon>
        <taxon>Sulfurospirillum</taxon>
    </lineage>
</organism>
<dbReference type="SUPFAM" id="SSF52540">
    <property type="entry name" value="P-loop containing nucleoside triphosphate hydrolases"/>
    <property type="match status" value="1"/>
</dbReference>
<comment type="subcellular location">
    <subcellularLocation>
        <location evidence="1">Membrane</location>
    </subcellularLocation>
</comment>
<name>I3XUY6_SULBS</name>
<feature type="domain" description="Dynamin N-terminal" evidence="6">
    <location>
        <begin position="197"/>
        <end position="395"/>
    </location>
</feature>
<dbReference type="GO" id="GO:0003924">
    <property type="term" value="F:GTPase activity"/>
    <property type="evidence" value="ECO:0007669"/>
    <property type="project" value="InterPro"/>
</dbReference>